<organism evidence="1 2">
    <name type="scientific">Streptomyces lutosisoli</name>
    <dbReference type="NCBI Taxonomy" id="2665721"/>
    <lineage>
        <taxon>Bacteria</taxon>
        <taxon>Bacillati</taxon>
        <taxon>Actinomycetota</taxon>
        <taxon>Actinomycetes</taxon>
        <taxon>Kitasatosporales</taxon>
        <taxon>Streptomycetaceae</taxon>
        <taxon>Streptomyces</taxon>
    </lineage>
</organism>
<dbReference type="Pfam" id="PF09965">
    <property type="entry name" value="DUF2199"/>
    <property type="match status" value="1"/>
</dbReference>
<proteinExistence type="predicted"/>
<dbReference type="InterPro" id="IPR018697">
    <property type="entry name" value="DUF2199"/>
</dbReference>
<evidence type="ECO:0000313" key="1">
    <source>
        <dbReference type="EMBL" id="MFD0287286.1"/>
    </source>
</evidence>
<comment type="caution">
    <text evidence="1">The sequence shown here is derived from an EMBL/GenBank/DDBJ whole genome shotgun (WGS) entry which is preliminary data.</text>
</comment>
<evidence type="ECO:0000313" key="2">
    <source>
        <dbReference type="Proteomes" id="UP001596957"/>
    </source>
</evidence>
<sequence>MANDLGFTCSCCGEYHAELPMGFSTMAPDVWSESFADDSASMLSSDQCIIKNEHFFIRGLIEIPVVDSDDAFSWGVWVSLSRDNFARALDLWEAPGREAEPPYFGWLTTELGLYSPSTTNLKTHAHTRPVGRRPFIELEPTDHPLAVEQRTGITMDRVREIAEAVLHPKSSNA</sequence>
<name>A0ABW2VRX7_9ACTN</name>
<gene>
    <name evidence="1" type="ORF">ACFQZP_37545</name>
</gene>
<keyword evidence="2" id="KW-1185">Reference proteome</keyword>
<dbReference type="EMBL" id="JBHTEC010000001">
    <property type="protein sequence ID" value="MFD0287286.1"/>
    <property type="molecule type" value="Genomic_DNA"/>
</dbReference>
<dbReference type="Proteomes" id="UP001596957">
    <property type="component" value="Unassembled WGS sequence"/>
</dbReference>
<dbReference type="RefSeq" id="WP_381262706.1">
    <property type="nucleotide sequence ID" value="NZ_JBHTBI010000067.1"/>
</dbReference>
<protein>
    <submittedName>
        <fullName evidence="1">DUF2199 domain-containing protein</fullName>
    </submittedName>
</protein>
<accession>A0ABW2VRX7</accession>
<reference evidence="2" key="1">
    <citation type="journal article" date="2019" name="Int. J. Syst. Evol. Microbiol.">
        <title>The Global Catalogue of Microorganisms (GCM) 10K type strain sequencing project: providing services to taxonomists for standard genome sequencing and annotation.</title>
        <authorList>
            <consortium name="The Broad Institute Genomics Platform"/>
            <consortium name="The Broad Institute Genome Sequencing Center for Infectious Disease"/>
            <person name="Wu L."/>
            <person name="Ma J."/>
        </authorList>
    </citation>
    <scope>NUCLEOTIDE SEQUENCE [LARGE SCALE GENOMIC DNA]</scope>
    <source>
        <strain evidence="2">CGMCC 4.7198</strain>
    </source>
</reference>